<accession>A0A2C6DRU1</accession>
<dbReference type="EMBL" id="CAADJA010000002">
    <property type="protein sequence ID" value="VFS51766.1"/>
    <property type="molecule type" value="Genomic_DNA"/>
</dbReference>
<proteinExistence type="predicted"/>
<gene>
    <name evidence="1" type="ORF">CRN84_19745</name>
    <name evidence="2" type="ORF">NCTC12282_05415</name>
</gene>
<evidence type="ECO:0000313" key="2">
    <source>
        <dbReference type="EMBL" id="VFS51766.1"/>
    </source>
</evidence>
<dbReference type="Proteomes" id="UP000373449">
    <property type="component" value="Unassembled WGS sequence"/>
</dbReference>
<name>A0A2C6DRU1_9GAMM</name>
<evidence type="ECO:0000313" key="1">
    <source>
        <dbReference type="EMBL" id="PHI31413.1"/>
    </source>
</evidence>
<organism evidence="1 3">
    <name type="scientific">Budvicia aquatica</name>
    <dbReference type="NCBI Taxonomy" id="82979"/>
    <lineage>
        <taxon>Bacteria</taxon>
        <taxon>Pseudomonadati</taxon>
        <taxon>Pseudomonadota</taxon>
        <taxon>Gammaproteobacteria</taxon>
        <taxon>Enterobacterales</taxon>
        <taxon>Budviciaceae</taxon>
        <taxon>Budvicia</taxon>
    </lineage>
</organism>
<protein>
    <submittedName>
        <fullName evidence="1">Uncharacterized protein</fullName>
    </submittedName>
</protein>
<evidence type="ECO:0000313" key="3">
    <source>
        <dbReference type="Proteomes" id="UP000224974"/>
    </source>
</evidence>
<dbReference type="STRING" id="1111728.GCA_000427805_00956"/>
<keyword evidence="3" id="KW-1185">Reference proteome</keyword>
<dbReference type="AlphaFoldDB" id="A0A2C6DRU1"/>
<reference evidence="1" key="1">
    <citation type="submission" date="2017-09" db="EMBL/GenBank/DDBJ databases">
        <title>FDA dAtabase for Regulatory Grade micrObial Sequences (FDA-ARGOS): Supporting development and validation of Infectious Disease Dx tests.</title>
        <authorList>
            <person name="Minogue T."/>
            <person name="Wolcott M."/>
            <person name="Wasieloski L."/>
            <person name="Aguilar W."/>
            <person name="Moore D."/>
            <person name="Tallon L.J."/>
            <person name="Sadzewicz L."/>
            <person name="Ott S."/>
            <person name="Zhao X."/>
            <person name="Nagaraj S."/>
            <person name="Vavikolanu K."/>
            <person name="Aluvathingal J."/>
            <person name="Nadendla S."/>
            <person name="Sichtig H."/>
        </authorList>
    </citation>
    <scope>NUCLEOTIDE SEQUENCE</scope>
    <source>
        <strain evidence="1">FDAARGOS_387</strain>
    </source>
</reference>
<dbReference type="Proteomes" id="UP000224974">
    <property type="component" value="Unassembled WGS sequence"/>
</dbReference>
<sequence length="63" mass="7442">MENFILMLAMEVKKSKTAFKFTAKEKVDILPAQGSFTLRKDCIKFPHFVAPSMQFRYFLYKTE</sequence>
<evidence type="ECO:0000313" key="4">
    <source>
        <dbReference type="Proteomes" id="UP000373449"/>
    </source>
</evidence>
<dbReference type="EMBL" id="PDDX01000001">
    <property type="protein sequence ID" value="PHI31413.1"/>
    <property type="molecule type" value="Genomic_DNA"/>
</dbReference>
<reference evidence="2 4" key="3">
    <citation type="submission" date="2019-03" db="EMBL/GenBank/DDBJ databases">
        <authorList>
            <consortium name="Pathogen Informatics"/>
        </authorList>
    </citation>
    <scope>NUCLEOTIDE SEQUENCE [LARGE SCALE GENOMIC DNA]</scope>
    <source>
        <strain evidence="2 4">NCTC12282</strain>
    </source>
</reference>
<reference evidence="3" key="2">
    <citation type="submission" date="2017-09" db="EMBL/GenBank/DDBJ databases">
        <title>FDA dAtabase for Regulatory Grade micrObial Sequences (FDA-ARGOS): Supporting development and validation of Infectious Disease Dx tests.</title>
        <authorList>
            <person name="Minogue T."/>
            <person name="Wolcott M."/>
            <person name="Wasieloski L."/>
            <person name="Aguilar W."/>
            <person name="Moore D."/>
            <person name="Tallon L."/>
            <person name="Sadzewicz L."/>
            <person name="Ott S."/>
            <person name="Zhao X."/>
            <person name="Nagaraj S."/>
            <person name="Vavikolanu K."/>
            <person name="Aluvathingal J."/>
            <person name="Nadendla S."/>
            <person name="Sichtig H."/>
        </authorList>
    </citation>
    <scope>NUCLEOTIDE SEQUENCE [LARGE SCALE GENOMIC DNA]</scope>
    <source>
        <strain evidence="3">FDAARGOS_387</strain>
    </source>
</reference>